<comment type="caution">
    <text evidence="1">The sequence shown here is derived from an EMBL/GenBank/DDBJ whole genome shotgun (WGS) entry which is preliminary data.</text>
</comment>
<accession>A0A368UKN2</accession>
<dbReference type="EMBL" id="QPIZ01000029">
    <property type="protein sequence ID" value="RCW29298.1"/>
    <property type="molecule type" value="Genomic_DNA"/>
</dbReference>
<protein>
    <recommendedName>
        <fullName evidence="3">Winged helix-turn-helix DNA-binding protein</fullName>
    </recommendedName>
</protein>
<sequence length="330" mass="38581">MYICEQMKKELINTALKNLRDNTGVEAFWKDEGPLDGVIEFNINDHLYKLAAKTFNELRGHYITQLQEYIQNINEPIVIFADHIFPKIKKTLRDKNIPYIEANGNIYLNQLNTFLFVDTQRPIATAKKTGNRAFTKTGLKVVFHLLRHKQDINLTQRQLAERTGVGLGNIPQIIEGLKDTGYLIPLKKREYIWENRKELMERWINEYDAVLKPTLRIGRFRLPENKTEKDLDTKLTVWGGEPAAEILTNYLRPENYIIYTGETQMDLMKNYRMIPNKDGEIEVFEKFWKDNDKPLTAPPILVYADLLLEGGKRNVETAEMIFDEYIQPIL</sequence>
<organism evidence="1 2">
    <name type="scientific">Marinilabilia salmonicolor</name>
    <dbReference type="NCBI Taxonomy" id="989"/>
    <lineage>
        <taxon>Bacteria</taxon>
        <taxon>Pseudomonadati</taxon>
        <taxon>Bacteroidota</taxon>
        <taxon>Bacteroidia</taxon>
        <taxon>Marinilabiliales</taxon>
        <taxon>Marinilabiliaceae</taxon>
        <taxon>Marinilabilia</taxon>
    </lineage>
</organism>
<reference evidence="1 2" key="1">
    <citation type="submission" date="2018-07" db="EMBL/GenBank/DDBJ databases">
        <title>Freshwater and sediment microbial communities from various areas in North America, analyzing microbe dynamics in response to fracking.</title>
        <authorList>
            <person name="Lamendella R."/>
        </authorList>
    </citation>
    <scope>NUCLEOTIDE SEQUENCE [LARGE SCALE GENOMIC DNA]</scope>
    <source>
        <strain evidence="1 2">160A</strain>
    </source>
</reference>
<keyword evidence="2" id="KW-1185">Reference proteome</keyword>
<gene>
    <name evidence="1" type="ORF">DFO77_12921</name>
</gene>
<dbReference type="AlphaFoldDB" id="A0A368UKN2"/>
<dbReference type="Proteomes" id="UP000252733">
    <property type="component" value="Unassembled WGS sequence"/>
</dbReference>
<proteinExistence type="predicted"/>
<evidence type="ECO:0000313" key="1">
    <source>
        <dbReference type="EMBL" id="RCW29298.1"/>
    </source>
</evidence>
<evidence type="ECO:0000313" key="2">
    <source>
        <dbReference type="Proteomes" id="UP000252733"/>
    </source>
</evidence>
<dbReference type="InterPro" id="IPR019238">
    <property type="entry name" value="AbiEi_2"/>
</dbReference>
<evidence type="ECO:0008006" key="3">
    <source>
        <dbReference type="Google" id="ProtNLM"/>
    </source>
</evidence>
<name>A0A368UKN2_9BACT</name>
<dbReference type="Pfam" id="PF09952">
    <property type="entry name" value="AbiEi_2"/>
    <property type="match status" value="1"/>
</dbReference>